<dbReference type="FunFam" id="1.10.8.60:FF:000003">
    <property type="entry name" value="Chromosomal replication initiator protein DnaA"/>
    <property type="match status" value="1"/>
</dbReference>
<dbReference type="PANTHER" id="PTHR30050">
    <property type="entry name" value="CHROMOSOMAL REPLICATION INITIATOR PROTEIN DNAA"/>
    <property type="match status" value="1"/>
</dbReference>
<comment type="subunit">
    <text evidence="8">Oligomerizes as a right-handed, spiral filament on DNA at oriC.</text>
</comment>
<keyword evidence="5 8" id="KW-0067">ATP-binding</keyword>
<feature type="domain" description="AAA+ ATPase" evidence="12">
    <location>
        <begin position="142"/>
        <end position="270"/>
    </location>
</feature>
<feature type="binding site" evidence="8">
    <location>
        <position position="155"/>
    </location>
    <ligand>
        <name>ATP</name>
        <dbReference type="ChEBI" id="CHEBI:30616"/>
    </ligand>
</feature>
<keyword evidence="6 8" id="KW-0446">Lipid-binding</keyword>
<evidence type="ECO:0000256" key="3">
    <source>
        <dbReference type="ARBA" id="ARBA00022705"/>
    </source>
</evidence>
<dbReference type="AlphaFoldDB" id="A0A1X7HTU4"/>
<dbReference type="InterPro" id="IPR020591">
    <property type="entry name" value="Chromosome_initiator_DnaA-like"/>
</dbReference>
<dbReference type="InterPro" id="IPR013159">
    <property type="entry name" value="DnaA_C"/>
</dbReference>
<dbReference type="GO" id="GO:0008289">
    <property type="term" value="F:lipid binding"/>
    <property type="evidence" value="ECO:0007669"/>
    <property type="project" value="UniProtKB-KW"/>
</dbReference>
<comment type="subcellular location">
    <subcellularLocation>
        <location evidence="8">Cytoplasm</location>
    </subcellularLocation>
</comment>
<feature type="binding site" evidence="8">
    <location>
        <position position="153"/>
    </location>
    <ligand>
        <name>ATP</name>
        <dbReference type="ChEBI" id="CHEBI:30616"/>
    </ligand>
</feature>
<reference evidence="15" key="1">
    <citation type="submission" date="2017-04" db="EMBL/GenBank/DDBJ databases">
        <authorList>
            <person name="Varghese N."/>
            <person name="Submissions S."/>
        </authorList>
    </citation>
    <scope>NUCLEOTIDE SEQUENCE [LARGE SCALE GENOMIC DNA]</scope>
    <source>
        <strain evidence="15">N3/975</strain>
    </source>
</reference>
<sequence>MDSHTSELWHQILSIIQTKLSKPSFDTWFKATKALTLNDHSVVISAPTTFAVEWLESRYTKLVSSTVYEVMGKQVDVRFVIEEIKTADPAPQQPSQPMQVSSDEIQSHMLNQKYTFDTFVIGSGNRFAHAASLAVAEAPAKAYNPLFLYGGVGLGKTHLMHAIGHYILEHNPSSKVVYISSEKFTNEFINSIRDNRAESFRNKYRNVDILLIDDIQFLAGKESTQEEFFHTFNALHEERKQIIISSDRPPKEIPTLEERLRSRFEWGLITDIQPPDLETRIAILRKKAKAENLDIPNEAMMYIANQIDTNIRELEGALIRVVAYSSLTNQDVTTHLAAEALKDIIPSSRPRMITIQDIQQKVGEYYNLRMEDFKARKRTKAVAFPRQIAMYLSRELTDYSLPKIGEAFGGRDHTTVIHAHEKITQSLKVDQELFKVVNNLTEKIKNPT</sequence>
<comment type="domain">
    <text evidence="8">Domain I is involved in oligomerization and binding regulators, domain II is flexibile and of varying length in different bacteria, domain III forms the AAA+ region, while domain IV binds dsDNA.</text>
</comment>
<dbReference type="InterPro" id="IPR018312">
    <property type="entry name" value="Chromosome_initiator_DnaA_CS"/>
</dbReference>
<dbReference type="Pfam" id="PF00308">
    <property type="entry name" value="Bac_DnaA"/>
    <property type="match status" value="1"/>
</dbReference>
<name>A0A1X7HTU4_9BACL</name>
<dbReference type="Gene3D" id="1.10.1750.10">
    <property type="match status" value="1"/>
</dbReference>
<dbReference type="SMART" id="SM00760">
    <property type="entry name" value="Bac_DnaA_C"/>
    <property type="match status" value="1"/>
</dbReference>
<dbReference type="Proteomes" id="UP000192940">
    <property type="component" value="Chromosome I"/>
</dbReference>
<evidence type="ECO:0000256" key="6">
    <source>
        <dbReference type="ARBA" id="ARBA00023121"/>
    </source>
</evidence>
<protein>
    <recommendedName>
        <fullName evidence="8 9">Chromosomal replication initiator protein DnaA</fullName>
    </recommendedName>
</protein>
<dbReference type="Gene3D" id="3.40.50.300">
    <property type="entry name" value="P-loop containing nucleotide triphosphate hydrolases"/>
    <property type="match status" value="1"/>
</dbReference>
<dbReference type="GO" id="GO:0005886">
    <property type="term" value="C:plasma membrane"/>
    <property type="evidence" value="ECO:0007669"/>
    <property type="project" value="TreeGrafter"/>
</dbReference>
<evidence type="ECO:0000256" key="2">
    <source>
        <dbReference type="ARBA" id="ARBA00022490"/>
    </source>
</evidence>
<dbReference type="PANTHER" id="PTHR30050:SF2">
    <property type="entry name" value="CHROMOSOMAL REPLICATION INITIATOR PROTEIN DNAA"/>
    <property type="match status" value="1"/>
</dbReference>
<organism evidence="14 15">
    <name type="scientific">Paenibacillus uliginis N3/975</name>
    <dbReference type="NCBI Taxonomy" id="1313296"/>
    <lineage>
        <taxon>Bacteria</taxon>
        <taxon>Bacillati</taxon>
        <taxon>Bacillota</taxon>
        <taxon>Bacilli</taxon>
        <taxon>Bacillales</taxon>
        <taxon>Paenibacillaceae</taxon>
        <taxon>Paenibacillus</taxon>
    </lineage>
</organism>
<dbReference type="FunFam" id="3.40.50.300:FF:000150">
    <property type="entry name" value="Chromosomal replication initiator protein DnaA"/>
    <property type="match status" value="1"/>
</dbReference>
<evidence type="ECO:0000259" key="12">
    <source>
        <dbReference type="SMART" id="SM00382"/>
    </source>
</evidence>
<dbReference type="Pfam" id="PF11638">
    <property type="entry name" value="DnaA_N"/>
    <property type="match status" value="1"/>
</dbReference>
<keyword evidence="4 8" id="KW-0547">Nucleotide-binding</keyword>
<keyword evidence="3 8" id="KW-0235">DNA replication</keyword>
<dbReference type="InterPro" id="IPR024633">
    <property type="entry name" value="DnaA_N_dom"/>
</dbReference>
<evidence type="ECO:0000313" key="14">
    <source>
        <dbReference type="EMBL" id="SMF92770.1"/>
    </source>
</evidence>
<dbReference type="InterPro" id="IPR003593">
    <property type="entry name" value="AAA+_ATPase"/>
</dbReference>
<keyword evidence="7 8" id="KW-0238">DNA-binding</keyword>
<evidence type="ECO:0000256" key="10">
    <source>
        <dbReference type="RuleBase" id="RU000577"/>
    </source>
</evidence>
<dbReference type="NCBIfam" id="NF010686">
    <property type="entry name" value="PRK14086.1"/>
    <property type="match status" value="1"/>
</dbReference>
<gene>
    <name evidence="8" type="primary">dnaA</name>
    <name evidence="14" type="ORF">SAMN05661091_6012</name>
</gene>
<evidence type="ECO:0000256" key="8">
    <source>
        <dbReference type="HAMAP-Rule" id="MF_00377"/>
    </source>
</evidence>
<dbReference type="STRING" id="1313296.SAMN05661091_6012"/>
<proteinExistence type="inferred from homology"/>
<dbReference type="PRINTS" id="PR00051">
    <property type="entry name" value="DNAA"/>
</dbReference>
<dbReference type="GO" id="GO:0006275">
    <property type="term" value="P:regulation of DNA replication"/>
    <property type="evidence" value="ECO:0007669"/>
    <property type="project" value="UniProtKB-UniRule"/>
</dbReference>
<feature type="binding site" evidence="8">
    <location>
        <position position="156"/>
    </location>
    <ligand>
        <name>ATP</name>
        <dbReference type="ChEBI" id="CHEBI:30616"/>
    </ligand>
</feature>
<dbReference type="CDD" id="cd06571">
    <property type="entry name" value="Bac_DnaA_C"/>
    <property type="match status" value="1"/>
</dbReference>
<evidence type="ECO:0000256" key="11">
    <source>
        <dbReference type="RuleBase" id="RU004227"/>
    </source>
</evidence>
<evidence type="ECO:0000256" key="1">
    <source>
        <dbReference type="ARBA" id="ARBA00006583"/>
    </source>
</evidence>
<dbReference type="GO" id="GO:0006270">
    <property type="term" value="P:DNA replication initiation"/>
    <property type="evidence" value="ECO:0007669"/>
    <property type="project" value="UniProtKB-UniRule"/>
</dbReference>
<keyword evidence="2 8" id="KW-0963">Cytoplasm</keyword>
<dbReference type="NCBIfam" id="TIGR00362">
    <property type="entry name" value="DnaA"/>
    <property type="match status" value="1"/>
</dbReference>
<dbReference type="SUPFAM" id="SSF48295">
    <property type="entry name" value="TrpR-like"/>
    <property type="match status" value="1"/>
</dbReference>
<evidence type="ECO:0000313" key="15">
    <source>
        <dbReference type="Proteomes" id="UP000192940"/>
    </source>
</evidence>
<dbReference type="EMBL" id="LT840184">
    <property type="protein sequence ID" value="SMF92770.1"/>
    <property type="molecule type" value="Genomic_DNA"/>
</dbReference>
<dbReference type="Gene3D" id="3.30.300.180">
    <property type="match status" value="1"/>
</dbReference>
<dbReference type="Gene3D" id="1.10.8.60">
    <property type="match status" value="1"/>
</dbReference>
<comment type="similarity">
    <text evidence="1 8 11">Belongs to the DnaA family.</text>
</comment>
<evidence type="ECO:0000256" key="5">
    <source>
        <dbReference type="ARBA" id="ARBA00022840"/>
    </source>
</evidence>
<dbReference type="InterPro" id="IPR001957">
    <property type="entry name" value="Chromosome_initiator_DnaA"/>
</dbReference>
<comment type="caution">
    <text evidence="8">Lacks conserved residue(s) required for the propagation of feature annotation.</text>
</comment>
<dbReference type="InterPro" id="IPR010921">
    <property type="entry name" value="Trp_repressor/repl_initiator"/>
</dbReference>
<evidence type="ECO:0000256" key="9">
    <source>
        <dbReference type="NCBIfam" id="TIGR00362"/>
    </source>
</evidence>
<dbReference type="PROSITE" id="PS01008">
    <property type="entry name" value="DNAA"/>
    <property type="match status" value="1"/>
</dbReference>
<dbReference type="GO" id="GO:0003688">
    <property type="term" value="F:DNA replication origin binding"/>
    <property type="evidence" value="ECO:0007669"/>
    <property type="project" value="UniProtKB-UniRule"/>
</dbReference>
<evidence type="ECO:0000256" key="4">
    <source>
        <dbReference type="ARBA" id="ARBA00022741"/>
    </source>
</evidence>
<dbReference type="GO" id="GO:0005524">
    <property type="term" value="F:ATP binding"/>
    <property type="evidence" value="ECO:0007669"/>
    <property type="project" value="UniProtKB-UniRule"/>
</dbReference>
<dbReference type="GO" id="GO:0005737">
    <property type="term" value="C:cytoplasm"/>
    <property type="evidence" value="ECO:0007669"/>
    <property type="project" value="UniProtKB-SubCell"/>
</dbReference>
<dbReference type="InterPro" id="IPR013317">
    <property type="entry name" value="DnaA_dom"/>
</dbReference>
<keyword evidence="15" id="KW-1185">Reference proteome</keyword>
<dbReference type="HAMAP" id="MF_00377">
    <property type="entry name" value="DnaA_bact"/>
    <property type="match status" value="1"/>
</dbReference>
<dbReference type="CDD" id="cd00009">
    <property type="entry name" value="AAA"/>
    <property type="match status" value="1"/>
</dbReference>
<evidence type="ECO:0000256" key="7">
    <source>
        <dbReference type="ARBA" id="ARBA00023125"/>
    </source>
</evidence>
<dbReference type="Pfam" id="PF08299">
    <property type="entry name" value="Bac_DnaA_C"/>
    <property type="match status" value="1"/>
</dbReference>
<dbReference type="InterPro" id="IPR027417">
    <property type="entry name" value="P-loop_NTPase"/>
</dbReference>
<dbReference type="SUPFAM" id="SSF52540">
    <property type="entry name" value="P-loop containing nucleoside triphosphate hydrolases"/>
    <property type="match status" value="1"/>
</dbReference>
<dbReference type="RefSeq" id="WP_425298561.1">
    <property type="nucleotide sequence ID" value="NZ_LT840184.1"/>
</dbReference>
<comment type="function">
    <text evidence="8 10">Plays an essential role in the initiation and regulation of chromosomal replication. ATP-DnaA binds to the origin of replication (oriC) to initiate formation of the DNA replication initiation complex once per cell cycle. Binds the DnaA box (a 9 base pair repeat at the origin) and separates the double-stranded (ds)DNA. Forms a right-handed helical filament on oriC DNA; dsDNA binds to the exterior of the filament while single-stranded (ss)DNA is stabiized in the filament's interior. The ATP-DnaA-oriC complex binds and stabilizes one strand of the AT-rich DNA unwinding element (DUE), permitting loading of DNA polymerase. After initiation quickly degrades to an ADP-DnaA complex that is not apt for DNA replication. Binds acidic phospholipids.</text>
</comment>
<evidence type="ECO:0000259" key="13">
    <source>
        <dbReference type="SMART" id="SM00760"/>
    </source>
</evidence>
<dbReference type="FunFam" id="1.10.1750.10:FF:000003">
    <property type="entry name" value="Chromosomal replication initiator protein DnaA"/>
    <property type="match status" value="1"/>
</dbReference>
<feature type="region of interest" description="Domain I, interacts with DnaA modulators" evidence="8">
    <location>
        <begin position="1"/>
        <end position="86"/>
    </location>
</feature>
<feature type="region of interest" description="Domain IV, binds dsDNA" evidence="8">
    <location>
        <begin position="326"/>
        <end position="448"/>
    </location>
</feature>
<feature type="binding site" evidence="8">
    <location>
        <position position="157"/>
    </location>
    <ligand>
        <name>ATP</name>
        <dbReference type="ChEBI" id="CHEBI:30616"/>
    </ligand>
</feature>
<feature type="region of interest" description="Domain III, AAA+ region" evidence="8">
    <location>
        <begin position="109"/>
        <end position="325"/>
    </location>
</feature>
<accession>A0A1X7HTU4</accession>
<feature type="domain" description="Chromosomal replication initiator DnaA C-terminal" evidence="13">
    <location>
        <begin position="354"/>
        <end position="423"/>
    </location>
</feature>
<dbReference type="InterPro" id="IPR038454">
    <property type="entry name" value="DnaA_N_sf"/>
</dbReference>
<dbReference type="SMART" id="SM00382">
    <property type="entry name" value="AAA"/>
    <property type="match status" value="1"/>
</dbReference>